<protein>
    <submittedName>
        <fullName evidence="2">Maleylpyruvate isomerase N-terminal domain-containing protein</fullName>
    </submittedName>
</protein>
<dbReference type="EMBL" id="JBHTMK010000013">
    <property type="protein sequence ID" value="MFD1365802.1"/>
    <property type="molecule type" value="Genomic_DNA"/>
</dbReference>
<comment type="caution">
    <text evidence="2">The sequence shown here is derived from an EMBL/GenBank/DDBJ whole genome shotgun (WGS) entry which is preliminary data.</text>
</comment>
<dbReference type="GO" id="GO:0016853">
    <property type="term" value="F:isomerase activity"/>
    <property type="evidence" value="ECO:0007669"/>
    <property type="project" value="UniProtKB-KW"/>
</dbReference>
<dbReference type="Proteomes" id="UP001597183">
    <property type="component" value="Unassembled WGS sequence"/>
</dbReference>
<sequence>MNADDLDAAVTEMLRLLIPFQDRDWTVRAGDLDWDCLTTAAHVAHDLTAYATQLATDTLPPGLKAPTARADGSYLPLDLTVRPDTSPRTVLQIVGSAARLLSLALRAAGPEARAWHWGPTDRSGFAALGVNETLAHTWDVAQGLRLDWTPPPAPAARVLSRLFPDAPPGDPSAVLLWCTGRVALPGHPRRTDWKVKAALTR</sequence>
<keyword evidence="3" id="KW-1185">Reference proteome</keyword>
<dbReference type="RefSeq" id="WP_317797032.1">
    <property type="nucleotide sequence ID" value="NZ_AP028461.1"/>
</dbReference>
<evidence type="ECO:0000313" key="2">
    <source>
        <dbReference type="EMBL" id="MFD1365802.1"/>
    </source>
</evidence>
<accession>A0ABW4A6P1</accession>
<evidence type="ECO:0000259" key="1">
    <source>
        <dbReference type="Pfam" id="PF11716"/>
    </source>
</evidence>
<proteinExistence type="predicted"/>
<organism evidence="2 3">
    <name type="scientific">Actinoplanes sichuanensis</name>
    <dbReference type="NCBI Taxonomy" id="512349"/>
    <lineage>
        <taxon>Bacteria</taxon>
        <taxon>Bacillati</taxon>
        <taxon>Actinomycetota</taxon>
        <taxon>Actinomycetes</taxon>
        <taxon>Micromonosporales</taxon>
        <taxon>Micromonosporaceae</taxon>
        <taxon>Actinoplanes</taxon>
    </lineage>
</organism>
<reference evidence="3" key="1">
    <citation type="journal article" date="2019" name="Int. J. Syst. Evol. Microbiol.">
        <title>The Global Catalogue of Microorganisms (GCM) 10K type strain sequencing project: providing services to taxonomists for standard genome sequencing and annotation.</title>
        <authorList>
            <consortium name="The Broad Institute Genomics Platform"/>
            <consortium name="The Broad Institute Genome Sequencing Center for Infectious Disease"/>
            <person name="Wu L."/>
            <person name="Ma J."/>
        </authorList>
    </citation>
    <scope>NUCLEOTIDE SEQUENCE [LARGE SCALE GENOMIC DNA]</scope>
    <source>
        <strain evidence="3">CCM 7526</strain>
    </source>
</reference>
<name>A0ABW4A6P1_9ACTN</name>
<evidence type="ECO:0000313" key="3">
    <source>
        <dbReference type="Proteomes" id="UP001597183"/>
    </source>
</evidence>
<feature type="domain" description="Mycothiol-dependent maleylpyruvate isomerase metal-binding" evidence="1">
    <location>
        <begin position="6"/>
        <end position="141"/>
    </location>
</feature>
<dbReference type="Pfam" id="PF11716">
    <property type="entry name" value="MDMPI_N"/>
    <property type="match status" value="1"/>
</dbReference>
<gene>
    <name evidence="2" type="ORF">ACFQ5G_10655</name>
</gene>
<keyword evidence="2" id="KW-0413">Isomerase</keyword>
<dbReference type="InterPro" id="IPR024344">
    <property type="entry name" value="MDMPI_metal-binding"/>
</dbReference>